<dbReference type="InterPro" id="IPR025003">
    <property type="entry name" value="DUF3973"/>
</dbReference>
<dbReference type="AlphaFoldDB" id="A0A7X0VGE3"/>
<comment type="caution">
    <text evidence="2">The sequence shown here is derived from an EMBL/GenBank/DDBJ whole genome shotgun (WGS) entry which is preliminary data.</text>
</comment>
<dbReference type="Pfam" id="PF13119">
    <property type="entry name" value="DUF3973"/>
    <property type="match status" value="1"/>
</dbReference>
<protein>
    <submittedName>
        <fullName evidence="2">DUF3973 domain-containing protein</fullName>
    </submittedName>
</protein>
<evidence type="ECO:0000259" key="1">
    <source>
        <dbReference type="Pfam" id="PF13119"/>
    </source>
</evidence>
<keyword evidence="3" id="KW-1185">Reference proteome</keyword>
<accession>A0A7X0VGE3</accession>
<name>A0A7X0VGE3_9BACL</name>
<reference evidence="2 3" key="1">
    <citation type="submission" date="2020-08" db="EMBL/GenBank/DDBJ databases">
        <title>Cohnella phylogeny.</title>
        <authorList>
            <person name="Dunlap C."/>
        </authorList>
    </citation>
    <scope>NUCLEOTIDE SEQUENCE [LARGE SCALE GENOMIC DNA]</scope>
    <source>
        <strain evidence="2 3">DSM 28246</strain>
    </source>
</reference>
<organism evidence="2 3">
    <name type="scientific">Cohnella nanjingensis</name>
    <dbReference type="NCBI Taxonomy" id="1387779"/>
    <lineage>
        <taxon>Bacteria</taxon>
        <taxon>Bacillati</taxon>
        <taxon>Bacillota</taxon>
        <taxon>Bacilli</taxon>
        <taxon>Bacillales</taxon>
        <taxon>Paenibacillaceae</taxon>
        <taxon>Cohnella</taxon>
    </lineage>
</organism>
<gene>
    <name evidence="2" type="ORF">H7C19_16250</name>
</gene>
<evidence type="ECO:0000313" key="2">
    <source>
        <dbReference type="EMBL" id="MBB6672233.1"/>
    </source>
</evidence>
<evidence type="ECO:0000313" key="3">
    <source>
        <dbReference type="Proteomes" id="UP000547209"/>
    </source>
</evidence>
<feature type="domain" description="DUF3973" evidence="1">
    <location>
        <begin position="13"/>
        <end position="52"/>
    </location>
</feature>
<dbReference type="EMBL" id="JACJVP010000025">
    <property type="protein sequence ID" value="MBB6672233.1"/>
    <property type="molecule type" value="Genomic_DNA"/>
</dbReference>
<dbReference type="Proteomes" id="UP000547209">
    <property type="component" value="Unassembled WGS sequence"/>
</dbReference>
<proteinExistence type="predicted"/>
<sequence>MIQFLLQEEVNGMYYCIVCSKIHPHRYTCGKVFKKGVYIEPGTGARIPFGMCDRCDGEDGGGQDSMIQTINKDDSSLANVKKWLPIYDYFAESHRRVL</sequence>